<dbReference type="AlphaFoldDB" id="A0A067KMH4"/>
<dbReference type="Proteomes" id="UP000027138">
    <property type="component" value="Unassembled WGS sequence"/>
</dbReference>
<name>A0A067KMH4_JATCU</name>
<evidence type="ECO:0000313" key="1">
    <source>
        <dbReference type="EMBL" id="KDP37441.1"/>
    </source>
</evidence>
<gene>
    <name evidence="1" type="ORF">JCGZ_08282</name>
</gene>
<dbReference type="EMBL" id="KK914402">
    <property type="protein sequence ID" value="KDP37441.1"/>
    <property type="molecule type" value="Genomic_DNA"/>
</dbReference>
<reference evidence="1 2" key="1">
    <citation type="journal article" date="2014" name="PLoS ONE">
        <title>Global Analysis of Gene Expression Profiles in Physic Nut (Jatropha curcas L.) Seedlings Exposed to Salt Stress.</title>
        <authorList>
            <person name="Zhang L."/>
            <person name="Zhang C."/>
            <person name="Wu P."/>
            <person name="Chen Y."/>
            <person name="Li M."/>
            <person name="Jiang H."/>
            <person name="Wu G."/>
        </authorList>
    </citation>
    <scope>NUCLEOTIDE SEQUENCE [LARGE SCALE GENOMIC DNA]</scope>
    <source>
        <strain evidence="2">cv. GZQX0401</strain>
        <tissue evidence="1">Young leaves</tissue>
    </source>
</reference>
<sequence>MCTIGLQPYSVHRAPSLWKHQPLFIKHDARILVHLGKIAHTGHGVTESITSGLPSHILSPNTIQHVILISNSLTLSTGSPWCGTMGRDAGLTSTFSPLKRIDDLINRATETLCFSSTIIIVLSFPMKRFYASAYCTGS</sequence>
<organism evidence="1 2">
    <name type="scientific">Jatropha curcas</name>
    <name type="common">Barbados nut</name>
    <dbReference type="NCBI Taxonomy" id="180498"/>
    <lineage>
        <taxon>Eukaryota</taxon>
        <taxon>Viridiplantae</taxon>
        <taxon>Streptophyta</taxon>
        <taxon>Embryophyta</taxon>
        <taxon>Tracheophyta</taxon>
        <taxon>Spermatophyta</taxon>
        <taxon>Magnoliopsida</taxon>
        <taxon>eudicotyledons</taxon>
        <taxon>Gunneridae</taxon>
        <taxon>Pentapetalae</taxon>
        <taxon>rosids</taxon>
        <taxon>fabids</taxon>
        <taxon>Malpighiales</taxon>
        <taxon>Euphorbiaceae</taxon>
        <taxon>Crotonoideae</taxon>
        <taxon>Jatropheae</taxon>
        <taxon>Jatropha</taxon>
    </lineage>
</organism>
<accession>A0A067KMH4</accession>
<keyword evidence="2" id="KW-1185">Reference proteome</keyword>
<protein>
    <submittedName>
        <fullName evidence="1">Uncharacterized protein</fullName>
    </submittedName>
</protein>
<evidence type="ECO:0000313" key="2">
    <source>
        <dbReference type="Proteomes" id="UP000027138"/>
    </source>
</evidence>
<proteinExistence type="predicted"/>